<gene>
    <name evidence="1" type="ORF">BSL82_03690</name>
</gene>
<keyword evidence="2" id="KW-1185">Reference proteome</keyword>
<dbReference type="Proteomes" id="UP000182063">
    <property type="component" value="Chromosome"/>
</dbReference>
<sequence length="294" mass="32909">MADPLKERISLLQMGAAQGKLKPEHQAELDRYTAQGLVKGAQPGVDRDDIQSRISLRQAGMPAVEPIRDPFLRIENPKVREETKGRMMANGAKVLEKAQPEIDKARNALASYDEFSELNDRVRPTGGLINRGFNAIRETFGDSDLSRMEQLSLAMARSMRQPGEGPVSDWEGRIFAKMSGGYNRPYATNEAFIEAGKALSQRQIDMQQFREAYLQANGTLVGSDTEWAKYREANPIINRDGTVRKAQHWSDWYSSQMNRALERRKALKGAPPSTRKGAKTSGRVVYDINGNPIK</sequence>
<dbReference type="KEGG" id="sphj:BSL82_03690"/>
<reference evidence="2" key="1">
    <citation type="submission" date="2016-11" db="EMBL/GenBank/DDBJ databases">
        <title>Complete Genome Sequence of alachlor-degrading Sphingomonas sp. strain JJ-A5.</title>
        <authorList>
            <person name="Lee H."/>
            <person name="Ka J.-O."/>
        </authorList>
    </citation>
    <scope>NUCLEOTIDE SEQUENCE [LARGE SCALE GENOMIC DNA]</scope>
    <source>
        <strain evidence="2">JJ-A5</strain>
    </source>
</reference>
<dbReference type="EMBL" id="CP018221">
    <property type="protein sequence ID" value="API58519.1"/>
    <property type="molecule type" value="Genomic_DNA"/>
</dbReference>
<accession>A0A1L3ZSC2</accession>
<dbReference type="AlphaFoldDB" id="A0A1L3ZSC2"/>
<name>A0A1L3ZSC2_9SPHN</name>
<dbReference type="STRING" id="1921510.BSL82_03690"/>
<proteinExistence type="predicted"/>
<protein>
    <submittedName>
        <fullName evidence="1">Uncharacterized protein</fullName>
    </submittedName>
</protein>
<organism evidence="1 2">
    <name type="scientific">Tardibacter chloracetimidivorans</name>
    <dbReference type="NCBI Taxonomy" id="1921510"/>
    <lineage>
        <taxon>Bacteria</taxon>
        <taxon>Pseudomonadati</taxon>
        <taxon>Pseudomonadota</taxon>
        <taxon>Alphaproteobacteria</taxon>
        <taxon>Sphingomonadales</taxon>
        <taxon>Sphingomonadaceae</taxon>
        <taxon>Tardibacter</taxon>
    </lineage>
</organism>
<evidence type="ECO:0000313" key="1">
    <source>
        <dbReference type="EMBL" id="API58519.1"/>
    </source>
</evidence>
<dbReference type="RefSeq" id="WP_072596086.1">
    <property type="nucleotide sequence ID" value="NZ_CP018221.1"/>
</dbReference>
<evidence type="ECO:0000313" key="2">
    <source>
        <dbReference type="Proteomes" id="UP000182063"/>
    </source>
</evidence>